<dbReference type="EMBL" id="CADIKI010000016">
    <property type="protein sequence ID" value="CAB3801061.1"/>
    <property type="molecule type" value="Genomic_DNA"/>
</dbReference>
<evidence type="ECO:0000313" key="1">
    <source>
        <dbReference type="EMBL" id="CAB3801061.1"/>
    </source>
</evidence>
<sequence>MSRKPTHDVPVPVLARHDNWSSGTPTQPYAISLPWNIQSNPQTTTVAVAVAGNDIFVAQLYTAKVDVYDARTGQAVCYMTPVASVGNTSGWVDVYLDISAARRENGEYVVLLKDDVRAKILMYRWTP</sequence>
<reference evidence="1 2" key="1">
    <citation type="submission" date="2020-04" db="EMBL/GenBank/DDBJ databases">
        <authorList>
            <person name="De Canck E."/>
        </authorList>
    </citation>
    <scope>NUCLEOTIDE SEQUENCE [LARGE SCALE GENOMIC DNA]</scope>
    <source>
        <strain evidence="1 2">LMG 27177</strain>
    </source>
</reference>
<keyword evidence="2" id="KW-1185">Reference proteome</keyword>
<protein>
    <submittedName>
        <fullName evidence="1">Uncharacterized protein</fullName>
    </submittedName>
</protein>
<dbReference type="AlphaFoldDB" id="A0A6J5GPD0"/>
<accession>A0A6J5GPD0</accession>
<proteinExistence type="predicted"/>
<evidence type="ECO:0000313" key="2">
    <source>
        <dbReference type="Proteomes" id="UP000494252"/>
    </source>
</evidence>
<gene>
    <name evidence="1" type="ORF">LMG27177_04951</name>
</gene>
<name>A0A6J5GPD0_9BURK</name>
<organism evidence="1 2">
    <name type="scientific">Paraburkholderia fynbosensis</name>
    <dbReference type="NCBI Taxonomy" id="1200993"/>
    <lineage>
        <taxon>Bacteria</taxon>
        <taxon>Pseudomonadati</taxon>
        <taxon>Pseudomonadota</taxon>
        <taxon>Betaproteobacteria</taxon>
        <taxon>Burkholderiales</taxon>
        <taxon>Burkholderiaceae</taxon>
        <taxon>Paraburkholderia</taxon>
    </lineage>
</organism>
<dbReference type="Proteomes" id="UP000494252">
    <property type="component" value="Unassembled WGS sequence"/>
</dbReference>